<protein>
    <recommendedName>
        <fullName evidence="7">Large ribosomal subunit protein bL27m</fullName>
    </recommendedName>
    <alternativeName>
        <fullName evidence="8">54S ribosomal protein L2, mitochondrial</fullName>
    </alternativeName>
</protein>
<evidence type="ECO:0000256" key="9">
    <source>
        <dbReference type="SAM" id="Coils"/>
    </source>
</evidence>
<dbReference type="NCBIfam" id="TIGR00062">
    <property type="entry name" value="L27"/>
    <property type="match status" value="1"/>
</dbReference>
<evidence type="ECO:0000256" key="1">
    <source>
        <dbReference type="ARBA" id="ARBA00004173"/>
    </source>
</evidence>
<evidence type="ECO:0000259" key="11">
    <source>
        <dbReference type="Pfam" id="PF18471"/>
    </source>
</evidence>
<dbReference type="GO" id="GO:0003735">
    <property type="term" value="F:structural constituent of ribosome"/>
    <property type="evidence" value="ECO:0007669"/>
    <property type="project" value="InterPro"/>
</dbReference>
<keyword evidence="5" id="KW-0496">Mitochondrion</keyword>
<dbReference type="FunFam" id="2.40.50.100:FF:000042">
    <property type="entry name" value="50S ribosomal protein L27"/>
    <property type="match status" value="1"/>
</dbReference>
<dbReference type="Pfam" id="PF01016">
    <property type="entry name" value="Ribosomal_L27"/>
    <property type="match status" value="1"/>
</dbReference>
<evidence type="ECO:0000256" key="5">
    <source>
        <dbReference type="ARBA" id="ARBA00023128"/>
    </source>
</evidence>
<feature type="domain" description="Large ribosomal subunit protein bL27m C-terminal" evidence="11">
    <location>
        <begin position="133"/>
        <end position="370"/>
    </location>
</feature>
<name>A0A875S152_EENNA</name>
<keyword evidence="6" id="KW-0687">Ribonucleoprotein</keyword>
<evidence type="ECO:0000256" key="10">
    <source>
        <dbReference type="SAM" id="MobiDB-lite"/>
    </source>
</evidence>
<keyword evidence="4" id="KW-0689">Ribosomal protein</keyword>
<dbReference type="PANTHER" id="PTHR15893">
    <property type="entry name" value="RIBOSOMAL PROTEIN L27"/>
    <property type="match status" value="1"/>
</dbReference>
<comment type="subcellular location">
    <subcellularLocation>
        <location evidence="1">Mitochondrion</location>
    </subcellularLocation>
</comment>
<dbReference type="PRINTS" id="PR00063">
    <property type="entry name" value="RIBOSOMALL27"/>
</dbReference>
<dbReference type="KEGG" id="bnn:FOA43_002021"/>
<dbReference type="Proteomes" id="UP000662931">
    <property type="component" value="Chromosome 2"/>
</dbReference>
<dbReference type="AlphaFoldDB" id="A0A875S152"/>
<keyword evidence="3" id="KW-0809">Transit peptide</keyword>
<evidence type="ECO:0000256" key="4">
    <source>
        <dbReference type="ARBA" id="ARBA00022980"/>
    </source>
</evidence>
<feature type="coiled-coil region" evidence="9">
    <location>
        <begin position="232"/>
        <end position="288"/>
    </location>
</feature>
<dbReference type="InterPro" id="IPR018261">
    <property type="entry name" value="Ribosomal_bL27_CS"/>
</dbReference>
<dbReference type="GO" id="GO:0006412">
    <property type="term" value="P:translation"/>
    <property type="evidence" value="ECO:0007669"/>
    <property type="project" value="InterPro"/>
</dbReference>
<keyword evidence="9" id="KW-0175">Coiled coil</keyword>
<dbReference type="GO" id="GO:0005762">
    <property type="term" value="C:mitochondrial large ribosomal subunit"/>
    <property type="evidence" value="ECO:0007669"/>
    <property type="project" value="TreeGrafter"/>
</dbReference>
<organism evidence="12 13">
    <name type="scientific">Eeniella nana</name>
    <name type="common">Yeast</name>
    <name type="synonym">Brettanomyces nanus</name>
    <dbReference type="NCBI Taxonomy" id="13502"/>
    <lineage>
        <taxon>Eukaryota</taxon>
        <taxon>Fungi</taxon>
        <taxon>Dikarya</taxon>
        <taxon>Ascomycota</taxon>
        <taxon>Saccharomycotina</taxon>
        <taxon>Pichiomycetes</taxon>
        <taxon>Pichiales</taxon>
        <taxon>Pichiaceae</taxon>
        <taxon>Brettanomyces</taxon>
    </lineage>
</organism>
<accession>A0A875S152</accession>
<evidence type="ECO:0000256" key="7">
    <source>
        <dbReference type="ARBA" id="ARBA00035267"/>
    </source>
</evidence>
<dbReference type="Gene3D" id="2.40.50.100">
    <property type="match status" value="1"/>
</dbReference>
<dbReference type="OrthoDB" id="1867012at2759"/>
<dbReference type="PROSITE" id="PS00831">
    <property type="entry name" value="RIBOSOMAL_L27"/>
    <property type="match status" value="1"/>
</dbReference>
<evidence type="ECO:0000256" key="2">
    <source>
        <dbReference type="ARBA" id="ARBA00010797"/>
    </source>
</evidence>
<keyword evidence="13" id="KW-1185">Reference proteome</keyword>
<evidence type="ECO:0000256" key="8">
    <source>
        <dbReference type="ARBA" id="ARBA00035465"/>
    </source>
</evidence>
<evidence type="ECO:0000313" key="12">
    <source>
        <dbReference type="EMBL" id="QPG74688.1"/>
    </source>
</evidence>
<dbReference type="SUPFAM" id="SSF110324">
    <property type="entry name" value="Ribosomal L27 protein-like"/>
    <property type="match status" value="1"/>
</dbReference>
<dbReference type="GeneID" id="62195422"/>
<dbReference type="InterPro" id="IPR041244">
    <property type="entry name" value="Ribosomal_bL27m_C"/>
</dbReference>
<evidence type="ECO:0000256" key="6">
    <source>
        <dbReference type="ARBA" id="ARBA00023274"/>
    </source>
</evidence>
<evidence type="ECO:0000313" key="13">
    <source>
        <dbReference type="Proteomes" id="UP000662931"/>
    </source>
</evidence>
<gene>
    <name evidence="12" type="ORF">FOA43_002021</name>
</gene>
<evidence type="ECO:0000256" key="3">
    <source>
        <dbReference type="ARBA" id="ARBA00022946"/>
    </source>
</evidence>
<dbReference type="Pfam" id="PF18471">
    <property type="entry name" value="Ribosomal_L27_C"/>
    <property type="match status" value="1"/>
</dbReference>
<sequence>MFNSFKASAFGRFTRQFRLSFVREAHKKAGGSKTHMQDSAGKRLGPKKHEGQEVKRGQIIMRQRGTNWYPGTNVGIGKDHTLFALEPGYVRYYLDPFHPKRKFIGIVLGKEDRLPYEHFAATHRRLGRRVIKNTVASQREEEYMSRKEQLIMPDIMKEKQARDQKRAGKVAKFQNDLPKFVGDLSTEELAIAAQRMNAIDGFMRGGKSLEDGRFYATYNYNYETDLSCRARKEISEAELESRKQEYAELAKKVDDKVMLDARFQLCKYLDAQQREERKKQDIEQLKTLIPDANKPVDKRVREKAMELIDDSCFSLSEQIHLKRRFLKPVLPESEELLGDDKTKHAIVISRMNYDTRRVDTIYRKKEGFLK</sequence>
<dbReference type="EMBL" id="CP064813">
    <property type="protein sequence ID" value="QPG74688.1"/>
    <property type="molecule type" value="Genomic_DNA"/>
</dbReference>
<feature type="region of interest" description="Disordered" evidence="10">
    <location>
        <begin position="28"/>
        <end position="53"/>
    </location>
</feature>
<dbReference type="InterPro" id="IPR001684">
    <property type="entry name" value="Ribosomal_bL27"/>
</dbReference>
<dbReference type="RefSeq" id="XP_038778253.1">
    <property type="nucleotide sequence ID" value="XM_038922325.1"/>
</dbReference>
<reference evidence="12" key="1">
    <citation type="submission" date="2020-10" db="EMBL/GenBank/DDBJ databases">
        <authorList>
            <person name="Roach M.J.R."/>
        </authorList>
    </citation>
    <scope>NUCLEOTIDE SEQUENCE</scope>
    <source>
        <strain evidence="12">CBS 1945</strain>
    </source>
</reference>
<comment type="similarity">
    <text evidence="2">Belongs to the bacterial ribosomal protein bL27 family.</text>
</comment>
<proteinExistence type="inferred from homology"/>
<dbReference type="PANTHER" id="PTHR15893:SF0">
    <property type="entry name" value="LARGE RIBOSOMAL SUBUNIT PROTEIN BL27M"/>
    <property type="match status" value="1"/>
</dbReference>